<dbReference type="UniPathway" id="UPA00050">
    <property type="reaction ID" value="UER00063"/>
</dbReference>
<sequence length="437" mass="47024">MKTIHIGILGFGVVGAGVAKLLKEKKELLESRIGACLNLKAIADLDIITDRGVDLTGTQLTTDATSVIDDPDIDIIVELIGGQTVARDFILKILENKKHVVTANKALLAGFGNELVRIAGKNQVDLAFEASCGGCMPVIKSLRESLVANDIHAMCGILNGTCNYILSKMTRDGSLFEDALKKAQELGFAEAEPSLDVDGYDTAHKLAILSALAHGMEINLDDIHVEGIRNIGPTDIGFARDFGYTIKLLAIGKKHANHVEARVHPTMIPCSNPLSHVDHSMNAIAIDADATGRTMLYGHGAGMMPTASAVLSDIADIARNIITDTRRRVPTLGCPEENIRKTPILPMAQLSTRYYLRFEAQDHPGVLSTISGVLGENDISIKSVHQKGRNANGQVPIVMLTHLAKESRVQTALAQIVQTDCVLGQPVVIRIEDDDTE</sequence>
<organism evidence="15 16">
    <name type="scientific">Desulfobacter hydrogenophilus</name>
    <dbReference type="NCBI Taxonomy" id="2291"/>
    <lineage>
        <taxon>Bacteria</taxon>
        <taxon>Pseudomonadati</taxon>
        <taxon>Thermodesulfobacteriota</taxon>
        <taxon>Desulfobacteria</taxon>
        <taxon>Desulfobacterales</taxon>
        <taxon>Desulfobacteraceae</taxon>
        <taxon>Desulfobacter</taxon>
    </lineage>
</organism>
<dbReference type="FunFam" id="3.30.70.260:FF:000030">
    <property type="entry name" value="Homoserine dehydrogenase"/>
    <property type="match status" value="1"/>
</dbReference>
<evidence type="ECO:0000256" key="11">
    <source>
        <dbReference type="PIRSR" id="PIRSR000098-1"/>
    </source>
</evidence>
<keyword evidence="7" id="KW-0791">Threonine biosynthesis</keyword>
<dbReference type="CDD" id="cd04881">
    <property type="entry name" value="ACT_HSDH-Hom"/>
    <property type="match status" value="1"/>
</dbReference>
<dbReference type="OrthoDB" id="9808167at2"/>
<dbReference type="Pfam" id="PF01842">
    <property type="entry name" value="ACT"/>
    <property type="match status" value="1"/>
</dbReference>
<dbReference type="InterPro" id="IPR045865">
    <property type="entry name" value="ACT-like_dom_sf"/>
</dbReference>
<dbReference type="Proteomes" id="UP000293902">
    <property type="component" value="Chromosome"/>
</dbReference>
<comment type="similarity">
    <text evidence="3">Belongs to the homoserine dehydrogenase family.</text>
</comment>
<dbReference type="Proteomes" id="UP000248798">
    <property type="component" value="Unassembled WGS sequence"/>
</dbReference>
<comment type="pathway">
    <text evidence="2">Amino-acid biosynthesis; L-methionine biosynthesis via de novo pathway; L-homoserine from L-aspartate: step 3/3.</text>
</comment>
<dbReference type="GO" id="GO:0004412">
    <property type="term" value="F:homoserine dehydrogenase activity"/>
    <property type="evidence" value="ECO:0007669"/>
    <property type="project" value="UniProtKB-EC"/>
</dbReference>
<name>A0A328FEU7_9BACT</name>
<evidence type="ECO:0000313" key="17">
    <source>
        <dbReference type="Proteomes" id="UP000293902"/>
    </source>
</evidence>
<evidence type="ECO:0000256" key="5">
    <source>
        <dbReference type="ARBA" id="ARBA00013376"/>
    </source>
</evidence>
<evidence type="ECO:0000256" key="1">
    <source>
        <dbReference type="ARBA" id="ARBA00005056"/>
    </source>
</evidence>
<feature type="binding site" evidence="12">
    <location>
        <position position="105"/>
    </location>
    <ligand>
        <name>NADPH</name>
        <dbReference type="ChEBI" id="CHEBI:57783"/>
    </ligand>
</feature>
<dbReference type="PROSITE" id="PS51671">
    <property type="entry name" value="ACT"/>
    <property type="match status" value="1"/>
</dbReference>
<dbReference type="FunFam" id="3.30.360.10:FF:000005">
    <property type="entry name" value="Homoserine dehydrogenase"/>
    <property type="match status" value="1"/>
</dbReference>
<dbReference type="GO" id="GO:0009086">
    <property type="term" value="P:methionine biosynthetic process"/>
    <property type="evidence" value="ECO:0007669"/>
    <property type="project" value="UniProtKB-KW"/>
</dbReference>
<dbReference type="EC" id="1.1.1.3" evidence="4"/>
<accession>A0A328FEU7</accession>
<dbReference type="Pfam" id="PF00742">
    <property type="entry name" value="Homoserine_dh"/>
    <property type="match status" value="1"/>
</dbReference>
<dbReference type="InterPro" id="IPR016204">
    <property type="entry name" value="HDH"/>
</dbReference>
<dbReference type="InterPro" id="IPR005106">
    <property type="entry name" value="Asp/hSer_DH_NAD-bd"/>
</dbReference>
<dbReference type="SUPFAM" id="SSF55021">
    <property type="entry name" value="ACT-like"/>
    <property type="match status" value="1"/>
</dbReference>
<evidence type="ECO:0000256" key="6">
    <source>
        <dbReference type="ARBA" id="ARBA00022605"/>
    </source>
</evidence>
<dbReference type="UniPathway" id="UPA00051">
    <property type="reaction ID" value="UER00465"/>
</dbReference>
<reference evidence="15 16" key="1">
    <citation type="submission" date="2018-06" db="EMBL/GenBank/DDBJ databases">
        <title>Complete Genome Sequence of Desulfobacter hydrogenophilus (DSM3380).</title>
        <authorList>
            <person name="Marietou A."/>
            <person name="Schreiber L."/>
            <person name="Marshall I."/>
            <person name="Jorgensen B."/>
        </authorList>
    </citation>
    <scope>NUCLEOTIDE SEQUENCE [LARGE SCALE GENOMIC DNA]</scope>
    <source>
        <strain evidence="15 16">DSM 3380</strain>
    </source>
</reference>
<dbReference type="GO" id="GO:0009088">
    <property type="term" value="P:threonine biosynthetic process"/>
    <property type="evidence" value="ECO:0007669"/>
    <property type="project" value="UniProtKB-UniPathway"/>
</dbReference>
<dbReference type="InterPro" id="IPR036291">
    <property type="entry name" value="NAD(P)-bd_dom_sf"/>
</dbReference>
<dbReference type="SUPFAM" id="SSF51735">
    <property type="entry name" value="NAD(P)-binding Rossmann-fold domains"/>
    <property type="match status" value="1"/>
</dbReference>
<evidence type="ECO:0000256" key="7">
    <source>
        <dbReference type="ARBA" id="ARBA00022697"/>
    </source>
</evidence>
<feature type="domain" description="ACT" evidence="13">
    <location>
        <begin position="355"/>
        <end position="430"/>
    </location>
</feature>
<dbReference type="GO" id="GO:0050661">
    <property type="term" value="F:NADP binding"/>
    <property type="evidence" value="ECO:0007669"/>
    <property type="project" value="InterPro"/>
</dbReference>
<dbReference type="NCBIfam" id="NF004976">
    <property type="entry name" value="PRK06349.1"/>
    <property type="match status" value="1"/>
</dbReference>
<protein>
    <recommendedName>
        <fullName evidence="5">Homoserine dehydrogenase</fullName>
        <ecNumber evidence="4">1.1.1.3</ecNumber>
    </recommendedName>
</protein>
<dbReference type="PANTHER" id="PTHR43331:SF1">
    <property type="entry name" value="HOMOSERINE DEHYDROGENASE"/>
    <property type="match status" value="1"/>
</dbReference>
<evidence type="ECO:0000313" key="14">
    <source>
        <dbReference type="EMBL" id="QBH14146.1"/>
    </source>
</evidence>
<dbReference type="InterPro" id="IPR002912">
    <property type="entry name" value="ACT_dom"/>
</dbReference>
<dbReference type="RefSeq" id="WP_111957400.1">
    <property type="nucleotide sequence ID" value="NZ_CP036313.1"/>
</dbReference>
<proteinExistence type="inferred from homology"/>
<dbReference type="Gene3D" id="3.30.70.260">
    <property type="match status" value="1"/>
</dbReference>
<dbReference type="PIRSF" id="PIRSF000098">
    <property type="entry name" value="Homoser_dehydrog"/>
    <property type="match status" value="1"/>
</dbReference>
<dbReference type="AlphaFoldDB" id="A0A328FEU7"/>
<feature type="active site" description="Proton donor" evidence="11">
    <location>
        <position position="205"/>
    </location>
</feature>
<evidence type="ECO:0000256" key="3">
    <source>
        <dbReference type="ARBA" id="ARBA00006753"/>
    </source>
</evidence>
<evidence type="ECO:0000313" key="15">
    <source>
        <dbReference type="EMBL" id="RAM01565.1"/>
    </source>
</evidence>
<evidence type="ECO:0000256" key="10">
    <source>
        <dbReference type="ARBA" id="ARBA00023167"/>
    </source>
</evidence>
<dbReference type="Gene3D" id="3.30.360.10">
    <property type="entry name" value="Dihydrodipicolinate Reductase, domain 2"/>
    <property type="match status" value="1"/>
</dbReference>
<keyword evidence="10" id="KW-0486">Methionine biosynthesis</keyword>
<reference evidence="14 17" key="2">
    <citation type="submission" date="2019-02" db="EMBL/GenBank/DDBJ databases">
        <title>Complete genome sequence of Desulfobacter hydrogenophilus AcRS1.</title>
        <authorList>
            <person name="Marietou A."/>
            <person name="Lund M.B."/>
            <person name="Marshall I.P.G."/>
            <person name="Schreiber L."/>
            <person name="Jorgensen B."/>
        </authorList>
    </citation>
    <scope>NUCLEOTIDE SEQUENCE [LARGE SCALE GENOMIC DNA]</scope>
    <source>
        <strain evidence="14 17">AcRS1</strain>
    </source>
</reference>
<dbReference type="InterPro" id="IPR001342">
    <property type="entry name" value="HDH_cat"/>
</dbReference>
<keyword evidence="6" id="KW-0028">Amino-acid biosynthesis</keyword>
<evidence type="ECO:0000313" key="16">
    <source>
        <dbReference type="Proteomes" id="UP000248798"/>
    </source>
</evidence>
<evidence type="ECO:0000256" key="4">
    <source>
        <dbReference type="ARBA" id="ARBA00013213"/>
    </source>
</evidence>
<evidence type="ECO:0000256" key="12">
    <source>
        <dbReference type="PIRSR" id="PIRSR000098-2"/>
    </source>
</evidence>
<keyword evidence="17" id="KW-1185">Reference proteome</keyword>
<evidence type="ECO:0000256" key="2">
    <source>
        <dbReference type="ARBA" id="ARBA00005062"/>
    </source>
</evidence>
<gene>
    <name evidence="15" type="ORF">DO021_13160</name>
    <name evidence="14" type="ORF">EYB58_15225</name>
</gene>
<dbReference type="SUPFAM" id="SSF55347">
    <property type="entry name" value="Glyceraldehyde-3-phosphate dehydrogenase-like, C-terminal domain"/>
    <property type="match status" value="1"/>
</dbReference>
<feature type="binding site" evidence="12">
    <location>
        <position position="190"/>
    </location>
    <ligand>
        <name>L-homoserine</name>
        <dbReference type="ChEBI" id="CHEBI:57476"/>
    </ligand>
</feature>
<keyword evidence="9" id="KW-0560">Oxidoreductase</keyword>
<evidence type="ECO:0000256" key="8">
    <source>
        <dbReference type="ARBA" id="ARBA00022857"/>
    </source>
</evidence>
<dbReference type="PANTHER" id="PTHR43331">
    <property type="entry name" value="HOMOSERINE DEHYDROGENASE"/>
    <property type="match status" value="1"/>
</dbReference>
<dbReference type="Pfam" id="PF03447">
    <property type="entry name" value="NAD_binding_3"/>
    <property type="match status" value="1"/>
</dbReference>
<comment type="pathway">
    <text evidence="1">Amino-acid biosynthesis; L-threonine biosynthesis; L-threonine from L-aspartate: step 3/5.</text>
</comment>
<evidence type="ECO:0000259" key="13">
    <source>
        <dbReference type="PROSITE" id="PS51671"/>
    </source>
</evidence>
<dbReference type="EMBL" id="QLNI01000025">
    <property type="protein sequence ID" value="RAM01565.1"/>
    <property type="molecule type" value="Genomic_DNA"/>
</dbReference>
<dbReference type="EMBL" id="CP036313">
    <property type="protein sequence ID" value="QBH14146.1"/>
    <property type="molecule type" value="Genomic_DNA"/>
</dbReference>
<evidence type="ECO:0000256" key="9">
    <source>
        <dbReference type="ARBA" id="ARBA00023002"/>
    </source>
</evidence>
<keyword evidence="8 12" id="KW-0521">NADP</keyword>
<feature type="binding site" evidence="12">
    <location>
        <begin position="9"/>
        <end position="16"/>
    </location>
    <ligand>
        <name>NADP(+)</name>
        <dbReference type="ChEBI" id="CHEBI:58349"/>
    </ligand>
</feature>
<dbReference type="Gene3D" id="3.40.50.720">
    <property type="entry name" value="NAD(P)-binding Rossmann-like Domain"/>
    <property type="match status" value="1"/>
</dbReference>